<sequence>MELDVRAYDLWSADTKQDAWFTATCFKAVFETIEEKPKWISIISDSGSHYHDSELMAIITHWYYWYQIQVRSWLFLEPGEAKTTIDLHHASISHAIKHYIRIGHDLKKGQDIVEARKNLAGTYFANIESNRNEQENNDSGKKI</sequence>
<comment type="caution">
    <text evidence="1">The sequence shown here is derived from an EMBL/GenBank/DDBJ whole genome shotgun (WGS) entry which is preliminary data.</text>
</comment>
<protein>
    <recommendedName>
        <fullName evidence="3">Integrase catalytic domain-containing protein</fullName>
    </recommendedName>
</protein>
<evidence type="ECO:0008006" key="3">
    <source>
        <dbReference type="Google" id="ProtNLM"/>
    </source>
</evidence>
<gene>
    <name evidence="1" type="ORF">Glove_15g18</name>
</gene>
<evidence type="ECO:0000313" key="1">
    <source>
        <dbReference type="EMBL" id="RHZ89383.1"/>
    </source>
</evidence>
<dbReference type="Proteomes" id="UP000266861">
    <property type="component" value="Unassembled WGS sequence"/>
</dbReference>
<dbReference type="AlphaFoldDB" id="A0A397JX11"/>
<organism evidence="1 2">
    <name type="scientific">Diversispora epigaea</name>
    <dbReference type="NCBI Taxonomy" id="1348612"/>
    <lineage>
        <taxon>Eukaryota</taxon>
        <taxon>Fungi</taxon>
        <taxon>Fungi incertae sedis</taxon>
        <taxon>Mucoromycota</taxon>
        <taxon>Glomeromycotina</taxon>
        <taxon>Glomeromycetes</taxon>
        <taxon>Diversisporales</taxon>
        <taxon>Diversisporaceae</taxon>
        <taxon>Diversispora</taxon>
    </lineage>
</organism>
<name>A0A397JX11_9GLOM</name>
<accession>A0A397JX11</accession>
<dbReference type="EMBL" id="PQFF01000013">
    <property type="protein sequence ID" value="RHZ89383.1"/>
    <property type="molecule type" value="Genomic_DNA"/>
</dbReference>
<proteinExistence type="predicted"/>
<reference evidence="1 2" key="1">
    <citation type="submission" date="2018-08" db="EMBL/GenBank/DDBJ databases">
        <title>Genome and evolution of the arbuscular mycorrhizal fungus Diversispora epigaea (formerly Glomus versiforme) and its bacterial endosymbionts.</title>
        <authorList>
            <person name="Sun X."/>
            <person name="Fei Z."/>
            <person name="Harrison M."/>
        </authorList>
    </citation>
    <scope>NUCLEOTIDE SEQUENCE [LARGE SCALE GENOMIC DNA]</scope>
    <source>
        <strain evidence="1 2">IT104</strain>
    </source>
</reference>
<evidence type="ECO:0000313" key="2">
    <source>
        <dbReference type="Proteomes" id="UP000266861"/>
    </source>
</evidence>
<keyword evidence="2" id="KW-1185">Reference proteome</keyword>
<dbReference type="OrthoDB" id="2309996at2759"/>